<dbReference type="Pfam" id="PF00658">
    <property type="entry name" value="MLLE"/>
    <property type="match status" value="1"/>
</dbReference>
<protein>
    <recommendedName>
        <fullName evidence="2">PABC domain-containing protein</fullName>
    </recommendedName>
</protein>
<dbReference type="GO" id="GO:0003723">
    <property type="term" value="F:RNA binding"/>
    <property type="evidence" value="ECO:0007669"/>
    <property type="project" value="InterPro"/>
</dbReference>
<keyword evidence="1" id="KW-0472">Membrane</keyword>
<name>A0A5J4VCN7_9EUKA</name>
<dbReference type="Gene3D" id="1.10.1900.10">
    <property type="entry name" value="c-terminal domain of poly(a) binding protein"/>
    <property type="match status" value="1"/>
</dbReference>
<dbReference type="InterPro" id="IPR002004">
    <property type="entry name" value="PABP_HYD_C"/>
</dbReference>
<feature type="domain" description="PABC" evidence="2">
    <location>
        <begin position="218"/>
        <end position="273"/>
    </location>
</feature>
<evidence type="ECO:0000313" key="3">
    <source>
        <dbReference type="EMBL" id="KAA6380227.1"/>
    </source>
</evidence>
<evidence type="ECO:0000313" key="4">
    <source>
        <dbReference type="Proteomes" id="UP000324800"/>
    </source>
</evidence>
<dbReference type="AlphaFoldDB" id="A0A5J4VCN7"/>
<dbReference type="PROSITE" id="PS51309">
    <property type="entry name" value="PABC"/>
    <property type="match status" value="1"/>
</dbReference>
<feature type="transmembrane region" description="Helical" evidence="1">
    <location>
        <begin position="23"/>
        <end position="44"/>
    </location>
</feature>
<dbReference type="SMART" id="SM00517">
    <property type="entry name" value="PolyA"/>
    <property type="match status" value="1"/>
</dbReference>
<dbReference type="SUPFAM" id="SSF63570">
    <property type="entry name" value="PABC (PABP) domain"/>
    <property type="match status" value="1"/>
</dbReference>
<dbReference type="InterPro" id="IPR036053">
    <property type="entry name" value="PABP-dom"/>
</dbReference>
<proteinExistence type="predicted"/>
<dbReference type="Proteomes" id="UP000324800">
    <property type="component" value="Unassembled WGS sequence"/>
</dbReference>
<evidence type="ECO:0000256" key="1">
    <source>
        <dbReference type="SAM" id="Phobius"/>
    </source>
</evidence>
<gene>
    <name evidence="3" type="ORF">EZS28_024247</name>
</gene>
<sequence length="273" mass="31957">MEALLRLVYFQMQQKFLKNNKCLLLKICFFIHVVAGTLKMYSWIYSKHGQSLAQIRKDKYFTKKMNPSFIFSMDTSPGKMKNCCKQQRKTILTPQYFRPIRLLLYNHVTVLHKSLSSDNIKHCFEKTSLVPFNPQVVLEHIPLYAPLWAKKQEYDNQYETIEIIQYPVIQHPVIQHPVIQPPIIQPPIIQYPVIQPPLIQHPVIQPPVIPPTQPPQIPQQFSKWTLMQLTPNQQKQYIGEFLYTKISTIDEPNVGKITGMILELDIVELINLL</sequence>
<accession>A0A5J4VCN7</accession>
<dbReference type="EMBL" id="SNRW01008031">
    <property type="protein sequence ID" value="KAA6380227.1"/>
    <property type="molecule type" value="Genomic_DNA"/>
</dbReference>
<feature type="non-terminal residue" evidence="3">
    <location>
        <position position="273"/>
    </location>
</feature>
<evidence type="ECO:0000259" key="2">
    <source>
        <dbReference type="PROSITE" id="PS51309"/>
    </source>
</evidence>
<dbReference type="OrthoDB" id="19742at2759"/>
<comment type="caution">
    <text evidence="3">The sequence shown here is derived from an EMBL/GenBank/DDBJ whole genome shotgun (WGS) entry which is preliminary data.</text>
</comment>
<keyword evidence="1" id="KW-0812">Transmembrane</keyword>
<reference evidence="3 4" key="1">
    <citation type="submission" date="2019-03" db="EMBL/GenBank/DDBJ databases">
        <title>Single cell metagenomics reveals metabolic interactions within the superorganism composed of flagellate Streblomastix strix and complex community of Bacteroidetes bacteria on its surface.</title>
        <authorList>
            <person name="Treitli S.C."/>
            <person name="Kolisko M."/>
            <person name="Husnik F."/>
            <person name="Keeling P."/>
            <person name="Hampl V."/>
        </authorList>
    </citation>
    <scope>NUCLEOTIDE SEQUENCE [LARGE SCALE GENOMIC DNA]</scope>
    <source>
        <strain evidence="3">ST1C</strain>
    </source>
</reference>
<keyword evidence="1" id="KW-1133">Transmembrane helix</keyword>
<organism evidence="3 4">
    <name type="scientific">Streblomastix strix</name>
    <dbReference type="NCBI Taxonomy" id="222440"/>
    <lineage>
        <taxon>Eukaryota</taxon>
        <taxon>Metamonada</taxon>
        <taxon>Preaxostyla</taxon>
        <taxon>Oxymonadida</taxon>
        <taxon>Streblomastigidae</taxon>
        <taxon>Streblomastix</taxon>
    </lineage>
</organism>